<dbReference type="InterPro" id="IPR048763">
    <property type="entry name" value="SNX17-31_FERM_F1"/>
</dbReference>
<dbReference type="GO" id="GO:0032456">
    <property type="term" value="P:endocytic recycling"/>
    <property type="evidence" value="ECO:0007669"/>
    <property type="project" value="TreeGrafter"/>
</dbReference>
<dbReference type="PANTHER" id="PTHR12431:SF14">
    <property type="entry name" value="LD15323P"/>
    <property type="match status" value="1"/>
</dbReference>
<dbReference type="SUPFAM" id="SSF64268">
    <property type="entry name" value="PX domain"/>
    <property type="match status" value="1"/>
</dbReference>
<gene>
    <name evidence="6" type="primary">LOC105364809</name>
</gene>
<dbReference type="Pfam" id="PF21271">
    <property type="entry name" value="SNX17-31_F2_FERM"/>
    <property type="match status" value="1"/>
</dbReference>
<dbReference type="CDD" id="cd13337">
    <property type="entry name" value="FERM-like_C_SNX17"/>
    <property type="match status" value="1"/>
</dbReference>
<protein>
    <submittedName>
        <fullName evidence="6">Sorting nexin-17</fullName>
    </submittedName>
</protein>
<dbReference type="GO" id="GO:0035091">
    <property type="term" value="F:phosphatidylinositol binding"/>
    <property type="evidence" value="ECO:0007669"/>
    <property type="project" value="InterPro"/>
</dbReference>
<keyword evidence="3" id="KW-0653">Protein transport</keyword>
<dbReference type="Pfam" id="PF00787">
    <property type="entry name" value="PX"/>
    <property type="match status" value="1"/>
</dbReference>
<reference evidence="6" key="1">
    <citation type="submission" date="2025-08" db="UniProtKB">
        <authorList>
            <consortium name="RefSeq"/>
        </authorList>
    </citation>
    <scope>IDENTIFICATION</scope>
</reference>
<dbReference type="Pfam" id="PF18116">
    <property type="entry name" value="SNX17_FERM_C"/>
    <property type="match status" value="1"/>
</dbReference>
<dbReference type="InterPro" id="IPR048767">
    <property type="entry name" value="SNX17-31_FERM_F2"/>
</dbReference>
<dbReference type="Gene3D" id="1.20.80.60">
    <property type="match status" value="1"/>
</dbReference>
<evidence type="ECO:0000313" key="5">
    <source>
        <dbReference type="Proteomes" id="UP000695007"/>
    </source>
</evidence>
<dbReference type="FunFam" id="1.20.80.60:FF:000001">
    <property type="entry name" value="Sorting nexin-17 isoform1"/>
    <property type="match status" value="1"/>
</dbReference>
<dbReference type="Gene3D" id="2.30.29.30">
    <property type="entry name" value="Pleckstrin-homology domain (PH domain)/Phosphotyrosine-binding domain (PTB)"/>
    <property type="match status" value="1"/>
</dbReference>
<organism evidence="5 6">
    <name type="scientific">Ceratosolen solmsi marchali</name>
    <dbReference type="NCBI Taxonomy" id="326594"/>
    <lineage>
        <taxon>Eukaryota</taxon>
        <taxon>Metazoa</taxon>
        <taxon>Ecdysozoa</taxon>
        <taxon>Arthropoda</taxon>
        <taxon>Hexapoda</taxon>
        <taxon>Insecta</taxon>
        <taxon>Pterygota</taxon>
        <taxon>Neoptera</taxon>
        <taxon>Endopterygota</taxon>
        <taxon>Hymenoptera</taxon>
        <taxon>Apocrita</taxon>
        <taxon>Proctotrupomorpha</taxon>
        <taxon>Chalcidoidea</taxon>
        <taxon>Agaonidae</taxon>
        <taxon>Agaoninae</taxon>
        <taxon>Ceratosolen</taxon>
    </lineage>
</organism>
<dbReference type="Gene3D" id="3.30.1520.10">
    <property type="entry name" value="Phox-like domain"/>
    <property type="match status" value="1"/>
</dbReference>
<keyword evidence="2" id="KW-0813">Transport</keyword>
<dbReference type="Proteomes" id="UP000695007">
    <property type="component" value="Unplaced"/>
</dbReference>
<dbReference type="CTD" id="9784"/>
<dbReference type="PROSITE" id="PS50195">
    <property type="entry name" value="PX"/>
    <property type="match status" value="1"/>
</dbReference>
<dbReference type="Gene3D" id="3.10.20.90">
    <property type="entry name" value="Phosphatidylinositol 3-kinase Catalytic Subunit, Chain A, domain 1"/>
    <property type="match status" value="1"/>
</dbReference>
<dbReference type="AlphaFoldDB" id="A0AAJ6YN57"/>
<comment type="similarity">
    <text evidence="1">Belongs to the sorting nexin family.</text>
</comment>
<evidence type="ECO:0000256" key="3">
    <source>
        <dbReference type="ARBA" id="ARBA00022927"/>
    </source>
</evidence>
<dbReference type="InterPro" id="IPR001683">
    <property type="entry name" value="PX_dom"/>
</dbReference>
<dbReference type="FunFam" id="2.30.29.30:FF:000145">
    <property type="entry name" value="Sorting nexin-17 isoform1"/>
    <property type="match status" value="1"/>
</dbReference>
<feature type="domain" description="PX" evidence="4">
    <location>
        <begin position="1"/>
        <end position="107"/>
    </location>
</feature>
<dbReference type="RefSeq" id="XP_011501140.1">
    <property type="nucleotide sequence ID" value="XM_011502838.1"/>
</dbReference>
<accession>A0AAJ6YN57</accession>
<dbReference type="GeneID" id="105364809"/>
<evidence type="ECO:0000256" key="2">
    <source>
        <dbReference type="ARBA" id="ARBA00022448"/>
    </source>
</evidence>
<dbReference type="GO" id="GO:0006886">
    <property type="term" value="P:intracellular protein transport"/>
    <property type="evidence" value="ECO:0007669"/>
    <property type="project" value="TreeGrafter"/>
</dbReference>
<evidence type="ECO:0000256" key="1">
    <source>
        <dbReference type="ARBA" id="ARBA00010883"/>
    </source>
</evidence>
<sequence>MHFSVPDTQELIDEAGNAYLGYNVHINGLFHCTVRYKQLHNLHEQLTKDLEVPLPSFPPKKFFPLTINQQEDRRLSLDKYIQTIGQNTNINNSELLNGFLLSAQLESAAGLIKDDNIDIFLLNGTKINLDVSIAENSGHILKKVCKQIKLDERFCPYFSLFIVFQDGDNFIVLRKLQDFESPIITQKNIHKVGTKIILGKWYWDVGFDLELVNDSVALNLLHIQAMAEIERGWIPTTKELKYRLNNLQEHNKKEYLEIVQSLKYYGYIQFAPCQCDYPETGSKVLVSIGKNELNIRISSIENAEEEIGFKVTRMRCWRITTLHEGSDRHEETSDCSLELSFEYLMAKDHLQWITISSEQAILMSVCLQSMIDELLLKNVGGIKNQVETGKTWTYITRDGHSRTVIGSLSAETFNRNLKENDINTCVKTEPIIKKITDRFSATKVRKPMLVKPSMYQEQRHNIDGDLLENNAFCMIGDDDL</sequence>
<proteinExistence type="inferred from homology"/>
<dbReference type="CDD" id="cd06885">
    <property type="entry name" value="PX_SNX17_31"/>
    <property type="match status" value="1"/>
</dbReference>
<dbReference type="FunFam" id="3.30.1520.10:FF:000008">
    <property type="entry name" value="Sorting nexin-17 isoform1"/>
    <property type="match status" value="1"/>
</dbReference>
<dbReference type="SMART" id="SM00312">
    <property type="entry name" value="PX"/>
    <property type="match status" value="1"/>
</dbReference>
<evidence type="ECO:0000259" key="4">
    <source>
        <dbReference type="PROSITE" id="PS50195"/>
    </source>
</evidence>
<keyword evidence="5" id="KW-1185">Reference proteome</keyword>
<dbReference type="InterPro" id="IPR036871">
    <property type="entry name" value="PX_dom_sf"/>
</dbReference>
<dbReference type="InterPro" id="IPR037836">
    <property type="entry name" value="SNX17_FERM-like_dom"/>
</dbReference>
<dbReference type="PANTHER" id="PTHR12431">
    <property type="entry name" value="SORTING NEXIN 17 AND 27"/>
    <property type="match status" value="1"/>
</dbReference>
<dbReference type="InterPro" id="IPR040842">
    <property type="entry name" value="SNX17/31_FERM"/>
</dbReference>
<dbReference type="GO" id="GO:0005769">
    <property type="term" value="C:early endosome"/>
    <property type="evidence" value="ECO:0007669"/>
    <property type="project" value="TreeGrafter"/>
</dbReference>
<dbReference type="KEGG" id="csol:105364809"/>
<dbReference type="InterPro" id="IPR011993">
    <property type="entry name" value="PH-like_dom_sf"/>
</dbReference>
<evidence type="ECO:0000313" key="6">
    <source>
        <dbReference type="RefSeq" id="XP_011501140.1"/>
    </source>
</evidence>
<dbReference type="Pfam" id="PF21273">
    <property type="entry name" value="SNX17-27-31_F1_FERM"/>
    <property type="match status" value="1"/>
</dbReference>
<name>A0AAJ6YN57_9HYME</name>